<dbReference type="GO" id="GO:0016757">
    <property type="term" value="F:glycosyltransferase activity"/>
    <property type="evidence" value="ECO:0007669"/>
    <property type="project" value="TreeGrafter"/>
</dbReference>
<reference evidence="1 2" key="1">
    <citation type="submission" date="2018-12" db="EMBL/GenBank/DDBJ databases">
        <authorList>
            <consortium name="Pathogen Informatics"/>
        </authorList>
    </citation>
    <scope>NUCLEOTIDE SEQUENCE [LARGE SCALE GENOMIC DNA]</scope>
    <source>
        <strain evidence="1 2">NCTC13652</strain>
    </source>
</reference>
<dbReference type="InterPro" id="IPR050194">
    <property type="entry name" value="Glycosyltransferase_grp1"/>
</dbReference>
<sequence length="426" mass="47249">MTGSRGPLVIMVTSRFPYGNGEQFIESELPVWADSDMELLILPEKNDTPRVAPRTVPEGITVDSRLTGRWTSPRWRALGALESIISGVLPRDLMTLAHRHQLDRAHLMFSVRTAVQVSVVRRMLRTLAAERGPADVVYAYWLGPSAAAAALERRAGHVRHAVARTHNADVYEERHPLRYHPVVRQISGDLDLLLPISQDGGAHAVELYGFPPSHVHVSRLGVTVPDPTERCQATPQGEFAVLSVSTMTPFKRLDLLIRAIAELHDLRPDLAITWRHAGTGPLREDLVRLAEQELVARGVTVDWMGQLPNEVLLEWYRNNPVDVLLNTSSSEGVPVSMMEAMARGVPTIGTDVGGVREILLDDWLMDPDPTAAEVARFIADRVGRAKDPRVRAAMSDRIHQEYDSTANFHALTGLLRDLALGDRQHS</sequence>
<dbReference type="Pfam" id="PF13692">
    <property type="entry name" value="Glyco_trans_1_4"/>
    <property type="match status" value="1"/>
</dbReference>
<dbReference type="EMBL" id="LR134473">
    <property type="protein sequence ID" value="VEI03118.1"/>
    <property type="molecule type" value="Genomic_DNA"/>
</dbReference>
<dbReference type="AlphaFoldDB" id="A0A448NYV8"/>
<gene>
    <name evidence="1" type="ORF">NCTC13652_01316</name>
</gene>
<keyword evidence="1" id="KW-0808">Transferase</keyword>
<proteinExistence type="predicted"/>
<accession>A0A448NYV8</accession>
<dbReference type="PANTHER" id="PTHR45947:SF3">
    <property type="entry name" value="SULFOQUINOVOSYL TRANSFERASE SQD2"/>
    <property type="match status" value="1"/>
</dbReference>
<evidence type="ECO:0000313" key="1">
    <source>
        <dbReference type="EMBL" id="VEI03118.1"/>
    </source>
</evidence>
<organism evidence="1 2">
    <name type="scientific">Acidipropionibacterium jensenii</name>
    <dbReference type="NCBI Taxonomy" id="1749"/>
    <lineage>
        <taxon>Bacteria</taxon>
        <taxon>Bacillati</taxon>
        <taxon>Actinomycetota</taxon>
        <taxon>Actinomycetes</taxon>
        <taxon>Propionibacteriales</taxon>
        <taxon>Propionibacteriaceae</taxon>
        <taxon>Acidipropionibacterium</taxon>
    </lineage>
</organism>
<dbReference type="STRING" id="1122997.GCA_000425285_02265"/>
<dbReference type="PANTHER" id="PTHR45947">
    <property type="entry name" value="SULFOQUINOVOSYL TRANSFERASE SQD2"/>
    <property type="match status" value="1"/>
</dbReference>
<dbReference type="Proteomes" id="UP000277858">
    <property type="component" value="Chromosome"/>
</dbReference>
<protein>
    <submittedName>
        <fullName evidence="1">Colanic acid biosynthesis glycosyltransferase WcaL</fullName>
    </submittedName>
</protein>
<name>A0A448NYV8_9ACTN</name>
<dbReference type="RefSeq" id="WP_232021008.1">
    <property type="nucleotide sequence ID" value="NZ_LR134473.1"/>
</dbReference>
<dbReference type="SUPFAM" id="SSF53756">
    <property type="entry name" value="UDP-Glycosyltransferase/glycogen phosphorylase"/>
    <property type="match status" value="1"/>
</dbReference>
<keyword evidence="2" id="KW-1185">Reference proteome</keyword>
<evidence type="ECO:0000313" key="2">
    <source>
        <dbReference type="Proteomes" id="UP000277858"/>
    </source>
</evidence>
<dbReference type="Gene3D" id="3.40.50.2000">
    <property type="entry name" value="Glycogen Phosphorylase B"/>
    <property type="match status" value="2"/>
</dbReference>